<feature type="domain" description="SHOCT" evidence="2">
    <location>
        <begin position="384"/>
        <end position="410"/>
    </location>
</feature>
<evidence type="ECO:0000313" key="4">
    <source>
        <dbReference type="EMBL" id="AUX42987.1"/>
    </source>
</evidence>
<dbReference type="Pfam" id="PF13421">
    <property type="entry name" value="Band_7_1"/>
    <property type="match status" value="1"/>
</dbReference>
<dbReference type="EMBL" id="CP012673">
    <property type="protein sequence ID" value="AUX42987.1"/>
    <property type="molecule type" value="Genomic_DNA"/>
</dbReference>
<feature type="region of interest" description="Disordered" evidence="1">
    <location>
        <begin position="323"/>
        <end position="380"/>
    </location>
</feature>
<dbReference type="Proteomes" id="UP000238348">
    <property type="component" value="Chromosome"/>
</dbReference>
<feature type="domain" description="SPFH" evidence="3">
    <location>
        <begin position="28"/>
        <end position="232"/>
    </location>
</feature>
<feature type="compositionally biased region" description="Low complexity" evidence="1">
    <location>
        <begin position="365"/>
        <end position="379"/>
    </location>
</feature>
<dbReference type="Pfam" id="PF09851">
    <property type="entry name" value="SHOCT"/>
    <property type="match status" value="1"/>
</dbReference>
<proteinExistence type="predicted"/>
<evidence type="ECO:0000313" key="5">
    <source>
        <dbReference type="Proteomes" id="UP000238348"/>
    </source>
</evidence>
<name>A0A2L0EUL3_SORCE</name>
<evidence type="ECO:0000259" key="3">
    <source>
        <dbReference type="Pfam" id="PF13421"/>
    </source>
</evidence>
<evidence type="ECO:0000259" key="2">
    <source>
        <dbReference type="Pfam" id="PF09851"/>
    </source>
</evidence>
<sequence>MGIFDFVKSGVREMMIARPDAAKHLIVYKHRDQNIPFWSQLTVDSDECALFFKDGRYVGFLPTGRHTLQTQNIPFLNNLVNRLTGGDVFIAEIFFVKTQPVRGVPFGGPLESMEDPILYEFVTPRIFGEFSLVVVDPVRFVVGYHGQCGGSGDNDVILSWIKGKFFMSVKTVIGQVCAQQQKSLLNLGGMSLELGARIVQSAPNLEEIGCKILEIGNFNINFSAEDQKLLREANKARGEARRGIGVAQDTARAKQFEIDQRFQQDARYVQQLAGNWQNYAAGQAMMGAGEGMAKGGDGGGVAALGAQVAIGAGLAQGMNPALAGHGQPHFVPPHMQQPGAYPGAPQQGYPGAPQQGYPGAPPQGYPGAPQPQAAAAAGPSIEQRLERLADLKSKGLITDEEFQARKAKILEEI</sequence>
<protein>
    <recommendedName>
        <fullName evidence="6">Antifreeze protein, type I</fullName>
    </recommendedName>
</protein>
<evidence type="ECO:0008006" key="6">
    <source>
        <dbReference type="Google" id="ProtNLM"/>
    </source>
</evidence>
<accession>A0A2L0EUL3</accession>
<dbReference type="OrthoDB" id="9764015at2"/>
<dbReference type="AlphaFoldDB" id="A0A2L0EUL3"/>
<dbReference type="InterPro" id="IPR033880">
    <property type="entry name" value="SPFH_YdjI"/>
</dbReference>
<dbReference type="InterPro" id="IPR018649">
    <property type="entry name" value="SHOCT"/>
</dbReference>
<feature type="compositionally biased region" description="Low complexity" evidence="1">
    <location>
        <begin position="336"/>
        <end position="358"/>
    </location>
</feature>
<dbReference type="RefSeq" id="WP_104981725.1">
    <property type="nucleotide sequence ID" value="NZ_CP012673.1"/>
</dbReference>
<reference evidence="4 5" key="1">
    <citation type="submission" date="2015-09" db="EMBL/GenBank/DDBJ databases">
        <title>Sorangium comparison.</title>
        <authorList>
            <person name="Zaburannyi N."/>
            <person name="Bunk B."/>
            <person name="Overmann J."/>
            <person name="Mueller R."/>
        </authorList>
    </citation>
    <scope>NUCLEOTIDE SEQUENCE [LARGE SCALE GENOMIC DNA]</scope>
    <source>
        <strain evidence="4 5">So ce26</strain>
    </source>
</reference>
<organism evidence="4 5">
    <name type="scientific">Sorangium cellulosum</name>
    <name type="common">Polyangium cellulosum</name>
    <dbReference type="NCBI Taxonomy" id="56"/>
    <lineage>
        <taxon>Bacteria</taxon>
        <taxon>Pseudomonadati</taxon>
        <taxon>Myxococcota</taxon>
        <taxon>Polyangia</taxon>
        <taxon>Polyangiales</taxon>
        <taxon>Polyangiaceae</taxon>
        <taxon>Sorangium</taxon>
    </lineage>
</organism>
<evidence type="ECO:0000256" key="1">
    <source>
        <dbReference type="SAM" id="MobiDB-lite"/>
    </source>
</evidence>
<dbReference type="CDD" id="cd03408">
    <property type="entry name" value="SPFH_like_u1"/>
    <property type="match status" value="1"/>
</dbReference>
<gene>
    <name evidence="4" type="ORF">SOCE26_044270</name>
</gene>